<dbReference type="RefSeq" id="WP_092958040.1">
    <property type="nucleotide sequence ID" value="NZ_FOSQ01000002.1"/>
</dbReference>
<gene>
    <name evidence="2" type="ORF">SAMN02745775_102168</name>
</gene>
<dbReference type="AlphaFoldDB" id="A0A1I3Z4S8"/>
<protein>
    <submittedName>
        <fullName evidence="2">Uncharacterized protein</fullName>
    </submittedName>
</protein>
<reference evidence="2 3" key="1">
    <citation type="submission" date="2016-10" db="EMBL/GenBank/DDBJ databases">
        <authorList>
            <person name="de Groot N.N."/>
        </authorList>
    </citation>
    <scope>NUCLEOTIDE SEQUENCE [LARGE SCALE GENOMIC DNA]</scope>
    <source>
        <strain evidence="2 3">DSM 19981</strain>
    </source>
</reference>
<keyword evidence="1" id="KW-0472">Membrane</keyword>
<feature type="transmembrane region" description="Helical" evidence="1">
    <location>
        <begin position="48"/>
        <end position="69"/>
    </location>
</feature>
<feature type="transmembrane region" description="Helical" evidence="1">
    <location>
        <begin position="16"/>
        <end position="36"/>
    </location>
</feature>
<proteinExistence type="predicted"/>
<sequence length="77" mass="8677">MGWRPALALFWRGIQVALYVAQIMLCAWVALVAGRAVLVRPLSLGDQVLWTCGTLFCALAAFWFTRQLLSLLGLRRR</sequence>
<evidence type="ECO:0000256" key="1">
    <source>
        <dbReference type="SAM" id="Phobius"/>
    </source>
</evidence>
<keyword evidence="1" id="KW-0812">Transmembrane</keyword>
<accession>A0A1I3Z4S8</accession>
<dbReference type="Proteomes" id="UP000199473">
    <property type="component" value="Unassembled WGS sequence"/>
</dbReference>
<keyword evidence="1" id="KW-1133">Transmembrane helix</keyword>
<name>A0A1I3Z4S8_9PROT</name>
<dbReference type="STRING" id="1123062.SAMN02745775_102168"/>
<organism evidence="2 3">
    <name type="scientific">Falsiroseomonas stagni DSM 19981</name>
    <dbReference type="NCBI Taxonomy" id="1123062"/>
    <lineage>
        <taxon>Bacteria</taxon>
        <taxon>Pseudomonadati</taxon>
        <taxon>Pseudomonadota</taxon>
        <taxon>Alphaproteobacteria</taxon>
        <taxon>Acetobacterales</taxon>
        <taxon>Roseomonadaceae</taxon>
        <taxon>Falsiroseomonas</taxon>
    </lineage>
</organism>
<keyword evidence="3" id="KW-1185">Reference proteome</keyword>
<dbReference type="EMBL" id="FOSQ01000002">
    <property type="protein sequence ID" value="SFK39108.1"/>
    <property type="molecule type" value="Genomic_DNA"/>
</dbReference>
<evidence type="ECO:0000313" key="2">
    <source>
        <dbReference type="EMBL" id="SFK39108.1"/>
    </source>
</evidence>
<evidence type="ECO:0000313" key="3">
    <source>
        <dbReference type="Proteomes" id="UP000199473"/>
    </source>
</evidence>